<dbReference type="AlphaFoldDB" id="F6D7P6"/>
<proteinExistence type="predicted"/>
<dbReference type="KEGG" id="mew:MSWAN_0078"/>
<keyword evidence="2" id="KW-1185">Reference proteome</keyword>
<name>F6D7P6_METPW</name>
<accession>F6D7P6</accession>
<organism evidence="1 2">
    <name type="scientific">Methanobacterium paludis (strain DSM 25820 / JCM 18151 / SWAN1)</name>
    <dbReference type="NCBI Taxonomy" id="868131"/>
    <lineage>
        <taxon>Archaea</taxon>
        <taxon>Methanobacteriati</taxon>
        <taxon>Methanobacteriota</taxon>
        <taxon>Methanomada group</taxon>
        <taxon>Methanobacteria</taxon>
        <taxon>Methanobacteriales</taxon>
        <taxon>Methanobacteriaceae</taxon>
        <taxon>Methanobacterium</taxon>
    </lineage>
</organism>
<dbReference type="STRING" id="868131.MSWAN_0078"/>
<dbReference type="HOGENOM" id="CLU_3075385_0_0_2"/>
<reference evidence="1 2" key="1">
    <citation type="journal article" date="2014" name="Int. J. Syst. Evol. Microbiol.">
        <title>Methanobacterium paludis sp. nov. and a novel strain of Methanobacterium lacus isolated from northern peatlands.</title>
        <authorList>
            <person name="Cadillo-Quiroz H."/>
            <person name="Brauer S.L."/>
            <person name="Goodson N."/>
            <person name="Yavitt J.B."/>
            <person name="Zinder S.H."/>
        </authorList>
    </citation>
    <scope>NUCLEOTIDE SEQUENCE [LARGE SCALE GENOMIC DNA]</scope>
    <source>
        <strain evidence="2">DSM 25820 / JCM 18151 / SWAN1</strain>
    </source>
</reference>
<dbReference type="EMBL" id="CP002772">
    <property type="protein sequence ID" value="AEG17125.1"/>
    <property type="molecule type" value="Genomic_DNA"/>
</dbReference>
<evidence type="ECO:0000313" key="1">
    <source>
        <dbReference type="EMBL" id="AEG17125.1"/>
    </source>
</evidence>
<gene>
    <name evidence="1" type="ordered locus">MSWAN_0078</name>
</gene>
<evidence type="ECO:0000313" key="2">
    <source>
        <dbReference type="Proteomes" id="UP000009231"/>
    </source>
</evidence>
<dbReference type="Proteomes" id="UP000009231">
    <property type="component" value="Chromosome"/>
</dbReference>
<sequence length="52" mass="5524">MYKAADVTLQIAGVFGYFLAIYYTDGICGAILGDLGLWGAVGFEGPYLTNVD</sequence>
<protein>
    <submittedName>
        <fullName evidence="1">Uncharacterized protein</fullName>
    </submittedName>
</protein>